<proteinExistence type="predicted"/>
<dbReference type="InterPro" id="IPR010982">
    <property type="entry name" value="Lambda_DNA-bd_dom_sf"/>
</dbReference>
<dbReference type="Gene3D" id="1.10.260.40">
    <property type="entry name" value="lambda repressor-like DNA-binding domains"/>
    <property type="match status" value="1"/>
</dbReference>
<evidence type="ECO:0000259" key="1">
    <source>
        <dbReference type="PROSITE" id="PS50943"/>
    </source>
</evidence>
<dbReference type="SUPFAM" id="SSF47413">
    <property type="entry name" value="lambda repressor-like DNA-binding domains"/>
    <property type="match status" value="1"/>
</dbReference>
<comment type="caution">
    <text evidence="2">The sequence shown here is derived from an EMBL/GenBank/DDBJ whole genome shotgun (WGS) entry which is preliminary data.</text>
</comment>
<evidence type="ECO:0000313" key="2">
    <source>
        <dbReference type="EMBL" id="MBP1907051.1"/>
    </source>
</evidence>
<organism evidence="2 3">
    <name type="scientific">Paenibacillus turicensis</name>
    <dbReference type="NCBI Taxonomy" id="160487"/>
    <lineage>
        <taxon>Bacteria</taxon>
        <taxon>Bacillati</taxon>
        <taxon>Bacillota</taxon>
        <taxon>Bacilli</taxon>
        <taxon>Bacillales</taxon>
        <taxon>Paenibacillaceae</taxon>
        <taxon>Paenibacillus</taxon>
    </lineage>
</organism>
<evidence type="ECO:0000313" key="3">
    <source>
        <dbReference type="Proteomes" id="UP001519272"/>
    </source>
</evidence>
<dbReference type="InterPro" id="IPR001387">
    <property type="entry name" value="Cro/C1-type_HTH"/>
</dbReference>
<feature type="domain" description="HTH cro/C1-type" evidence="1">
    <location>
        <begin position="10"/>
        <end position="64"/>
    </location>
</feature>
<reference evidence="2 3" key="1">
    <citation type="submission" date="2021-03" db="EMBL/GenBank/DDBJ databases">
        <title>Genomic Encyclopedia of Type Strains, Phase IV (KMG-IV): sequencing the most valuable type-strain genomes for metagenomic binning, comparative biology and taxonomic classification.</title>
        <authorList>
            <person name="Goeker M."/>
        </authorList>
    </citation>
    <scope>NUCLEOTIDE SEQUENCE [LARGE SCALE GENOMIC DNA]</scope>
    <source>
        <strain evidence="2 3">DSM 14349</strain>
    </source>
</reference>
<gene>
    <name evidence="2" type="ORF">J2Z32_003716</name>
</gene>
<dbReference type="Pfam" id="PF13443">
    <property type="entry name" value="HTH_26"/>
    <property type="match status" value="1"/>
</dbReference>
<keyword evidence="3" id="KW-1185">Reference proteome</keyword>
<sequence length="75" mass="8970">MPFTEGRCLLRVRLKERDITQSELARRTGYSRQVISHYANNRLQMSPAVMKTISYVLGCTMEDLYQWEWESLKKR</sequence>
<dbReference type="SMART" id="SM00530">
    <property type="entry name" value="HTH_XRE"/>
    <property type="match status" value="1"/>
</dbReference>
<accession>A0ABS4FWU1</accession>
<name>A0ABS4FWU1_9BACL</name>
<dbReference type="CDD" id="cd00093">
    <property type="entry name" value="HTH_XRE"/>
    <property type="match status" value="1"/>
</dbReference>
<dbReference type="EMBL" id="JAGGKG010000021">
    <property type="protein sequence ID" value="MBP1907051.1"/>
    <property type="molecule type" value="Genomic_DNA"/>
</dbReference>
<dbReference type="Proteomes" id="UP001519272">
    <property type="component" value="Unassembled WGS sequence"/>
</dbReference>
<dbReference type="PROSITE" id="PS50943">
    <property type="entry name" value="HTH_CROC1"/>
    <property type="match status" value="1"/>
</dbReference>
<protein>
    <submittedName>
        <fullName evidence="2">Transcriptional regulator</fullName>
    </submittedName>
</protein>